<dbReference type="Gene3D" id="3.30.160.60">
    <property type="entry name" value="Classic Zinc Finger"/>
    <property type="match status" value="1"/>
</dbReference>
<reference evidence="3 4" key="1">
    <citation type="journal article" date="2018" name="Nat. Ecol. Evol.">
        <title>Pezizomycetes genomes reveal the molecular basis of ectomycorrhizal truffle lifestyle.</title>
        <authorList>
            <person name="Murat C."/>
            <person name="Payen T."/>
            <person name="Noel B."/>
            <person name="Kuo A."/>
            <person name="Morin E."/>
            <person name="Chen J."/>
            <person name="Kohler A."/>
            <person name="Krizsan K."/>
            <person name="Balestrini R."/>
            <person name="Da Silva C."/>
            <person name="Montanini B."/>
            <person name="Hainaut M."/>
            <person name="Levati E."/>
            <person name="Barry K.W."/>
            <person name="Belfiori B."/>
            <person name="Cichocki N."/>
            <person name="Clum A."/>
            <person name="Dockter R.B."/>
            <person name="Fauchery L."/>
            <person name="Guy J."/>
            <person name="Iotti M."/>
            <person name="Le Tacon F."/>
            <person name="Lindquist E.A."/>
            <person name="Lipzen A."/>
            <person name="Malagnac F."/>
            <person name="Mello A."/>
            <person name="Molinier V."/>
            <person name="Miyauchi S."/>
            <person name="Poulain J."/>
            <person name="Riccioni C."/>
            <person name="Rubini A."/>
            <person name="Sitrit Y."/>
            <person name="Splivallo R."/>
            <person name="Traeger S."/>
            <person name="Wang M."/>
            <person name="Zifcakova L."/>
            <person name="Wipf D."/>
            <person name="Zambonelli A."/>
            <person name="Paolocci F."/>
            <person name="Nowrousian M."/>
            <person name="Ottonello S."/>
            <person name="Baldrian P."/>
            <person name="Spatafora J.W."/>
            <person name="Henrissat B."/>
            <person name="Nagy L.G."/>
            <person name="Aury J.M."/>
            <person name="Wincker P."/>
            <person name="Grigoriev I.V."/>
            <person name="Bonfante P."/>
            <person name="Martin F.M."/>
        </authorList>
    </citation>
    <scope>NUCLEOTIDE SEQUENCE [LARGE SCALE GENOMIC DNA]</scope>
    <source>
        <strain evidence="3 4">ATCC MYA-4762</strain>
    </source>
</reference>
<feature type="region of interest" description="Disordered" evidence="1">
    <location>
        <begin position="31"/>
        <end position="59"/>
    </location>
</feature>
<dbReference type="InterPro" id="IPR046347">
    <property type="entry name" value="bZIP_sf"/>
</dbReference>
<evidence type="ECO:0000256" key="1">
    <source>
        <dbReference type="SAM" id="MobiDB-lite"/>
    </source>
</evidence>
<organism evidence="3 4">
    <name type="scientific">Terfezia boudieri ATCC MYA-4762</name>
    <dbReference type="NCBI Taxonomy" id="1051890"/>
    <lineage>
        <taxon>Eukaryota</taxon>
        <taxon>Fungi</taxon>
        <taxon>Dikarya</taxon>
        <taxon>Ascomycota</taxon>
        <taxon>Pezizomycotina</taxon>
        <taxon>Pezizomycetes</taxon>
        <taxon>Pezizales</taxon>
        <taxon>Pezizaceae</taxon>
        <taxon>Terfezia</taxon>
    </lineage>
</organism>
<feature type="region of interest" description="Disordered" evidence="1">
    <location>
        <begin position="75"/>
        <end position="142"/>
    </location>
</feature>
<sequence>MGKVNAKDMFSDFELFPENVVPQSYHNHQSFHTSRGVSTATSTPARTSHHITGSLISPTLSSVGDNDFPSISSISYSTSTSKSTPTSRKRPTPTLPIEDSFTTPPLSSKIRKITSSTSTPSMKNLDESPRARSHRSQSPSQILASAVAEDTVAIKRARNTLAARRYRQKRVEKLEELEGFKREVRGREMESREGMGLRFGCFMFVLVLQMIE</sequence>
<dbReference type="InParanoid" id="A0A3N4LG04"/>
<evidence type="ECO:0000313" key="4">
    <source>
        <dbReference type="Proteomes" id="UP000267821"/>
    </source>
</evidence>
<evidence type="ECO:0000259" key="2">
    <source>
        <dbReference type="PROSITE" id="PS00036"/>
    </source>
</evidence>
<dbReference type="InterPro" id="IPR004827">
    <property type="entry name" value="bZIP"/>
</dbReference>
<gene>
    <name evidence="3" type="ORF">L211DRAFT_524765</name>
</gene>
<proteinExistence type="predicted"/>
<dbReference type="SUPFAM" id="SSF57959">
    <property type="entry name" value="Leucine zipper domain"/>
    <property type="match status" value="1"/>
</dbReference>
<dbReference type="OrthoDB" id="5426329at2759"/>
<dbReference type="Proteomes" id="UP000267821">
    <property type="component" value="Unassembled WGS sequence"/>
</dbReference>
<dbReference type="AlphaFoldDB" id="A0A3N4LG04"/>
<dbReference type="CDD" id="cd12193">
    <property type="entry name" value="bZIP_GCN4"/>
    <property type="match status" value="1"/>
</dbReference>
<accession>A0A3N4LG04</accession>
<dbReference type="EMBL" id="ML121573">
    <property type="protein sequence ID" value="RPB20362.1"/>
    <property type="molecule type" value="Genomic_DNA"/>
</dbReference>
<dbReference type="GO" id="GO:0003700">
    <property type="term" value="F:DNA-binding transcription factor activity"/>
    <property type="evidence" value="ECO:0007669"/>
    <property type="project" value="InterPro"/>
</dbReference>
<name>A0A3N4LG04_9PEZI</name>
<keyword evidence="4" id="KW-1185">Reference proteome</keyword>
<evidence type="ECO:0000313" key="3">
    <source>
        <dbReference type="EMBL" id="RPB20362.1"/>
    </source>
</evidence>
<dbReference type="PROSITE" id="PS00036">
    <property type="entry name" value="BZIP_BASIC"/>
    <property type="match status" value="1"/>
</dbReference>
<feature type="compositionally biased region" description="Low complexity" evidence="1">
    <location>
        <begin position="75"/>
        <end position="86"/>
    </location>
</feature>
<protein>
    <recommendedName>
        <fullName evidence="2">BZIP domain-containing protein</fullName>
    </recommendedName>
</protein>
<feature type="domain" description="BZIP" evidence="2">
    <location>
        <begin position="155"/>
        <end position="169"/>
    </location>
</feature>